<dbReference type="GO" id="GO:0010305">
    <property type="term" value="P:leaf vascular tissue pattern formation"/>
    <property type="evidence" value="ECO:0007669"/>
    <property type="project" value="TreeGrafter"/>
</dbReference>
<feature type="domain" description="Expansin-like EG45" evidence="1">
    <location>
        <begin position="465"/>
        <end position="542"/>
    </location>
</feature>
<accession>A0AAV8Q6G5</accession>
<gene>
    <name evidence="2" type="ORF">OPV22_007208</name>
</gene>
<dbReference type="InterPro" id="IPR008546">
    <property type="entry name" value="VAN3-bd-like_auxin_canal"/>
</dbReference>
<dbReference type="Gene3D" id="2.40.40.10">
    <property type="entry name" value="RlpA-like domain"/>
    <property type="match status" value="1"/>
</dbReference>
<dbReference type="Pfam" id="PF05703">
    <property type="entry name" value="Auxin_canalis"/>
    <property type="match status" value="1"/>
</dbReference>
<dbReference type="AlphaFoldDB" id="A0AAV8Q6G5"/>
<dbReference type="GO" id="GO:0010087">
    <property type="term" value="P:phloem or xylem histogenesis"/>
    <property type="evidence" value="ECO:0007669"/>
    <property type="project" value="TreeGrafter"/>
</dbReference>
<reference evidence="2 3" key="1">
    <citation type="submission" date="2022-12" db="EMBL/GenBank/DDBJ databases">
        <title>Chromosome-scale assembly of the Ensete ventricosum genome.</title>
        <authorList>
            <person name="Dussert Y."/>
            <person name="Stocks J."/>
            <person name="Wendawek A."/>
            <person name="Woldeyes F."/>
            <person name="Nichols R.A."/>
            <person name="Borrell J.S."/>
        </authorList>
    </citation>
    <scope>NUCLEOTIDE SEQUENCE [LARGE SCALE GENOMIC DNA]</scope>
    <source>
        <strain evidence="3">cv. Maze</strain>
        <tissue evidence="2">Seeds</tissue>
    </source>
</reference>
<dbReference type="Pfam" id="PF08458">
    <property type="entry name" value="PH_2"/>
    <property type="match status" value="1"/>
</dbReference>
<dbReference type="InterPro" id="IPR007112">
    <property type="entry name" value="Expansin/allergen_DPBB_dom"/>
</dbReference>
<dbReference type="PANTHER" id="PTHR31351">
    <property type="entry name" value="EXPRESSED PROTEIN"/>
    <property type="match status" value="1"/>
</dbReference>
<sequence length="572" mass="62375">MHASGKEIVCHPLQEEGLLLRTQVCVNMEESRRHAANHGGGGGALFSRQSLLSYKDERMQTKSQNRGIELCKGQTQLSTCHHPLEVPESPHQALEFLSRTWSPSSSDFFQILSPSNLLPSLKDRSAEVDEHEAEKNNTDFAGDAETRMDQILTLLSSGKLAQSAPQKHKSLHGGWIDVSQMKAWLGGEILSSFSRGCRKRRKEELRLHTAQVHATLSVARLAAAIAGIVGNCYLEPITSKAMSLDHQGRELDNRMNTVVASAAALVATVCAEAAESVGTNRTQVASAIRTGLATRSSADLVTLTATAATCLRGAATLELRAAACRQISEDQNTLARGAELPIQTPDGKIQLRMVRIYVKHDRLALRLGKKHIRGVISTYKEFRVFDATEDPKGGFSKNGHGCYLITLATTGGTIQLLFEDHKRYIMWKSSISHLLCHKIDKQVTWSLLVHEYGSFGATLNDGYVSASSSFYRNGVGGACYQVRCTDAKYCPNDGVVIKITYSGASSNTDFILSQHAFAKMGQKADLSVSLLSLGAVSIKYRRCVPLLSIAMIAKSTIAAKYSPTILFKPQVL</sequence>
<evidence type="ECO:0000313" key="2">
    <source>
        <dbReference type="EMBL" id="KAJ8506322.1"/>
    </source>
</evidence>
<evidence type="ECO:0000313" key="3">
    <source>
        <dbReference type="Proteomes" id="UP001222027"/>
    </source>
</evidence>
<dbReference type="PANTHER" id="PTHR31351:SF30">
    <property type="entry name" value="VAN3-BINDING PROTEIN-LIKE"/>
    <property type="match status" value="1"/>
</dbReference>
<dbReference type="SUPFAM" id="SSF50685">
    <property type="entry name" value="Barwin-like endoglucanases"/>
    <property type="match status" value="1"/>
</dbReference>
<dbReference type="InterPro" id="IPR013666">
    <property type="entry name" value="PH_pln"/>
</dbReference>
<comment type="caution">
    <text evidence="2">The sequence shown here is derived from an EMBL/GenBank/DDBJ whole genome shotgun (WGS) entry which is preliminary data.</text>
</comment>
<dbReference type="InterPro" id="IPR036908">
    <property type="entry name" value="RlpA-like_sf"/>
</dbReference>
<dbReference type="InterPro" id="IPR040269">
    <property type="entry name" value="VAB"/>
</dbReference>
<dbReference type="GO" id="GO:0009734">
    <property type="term" value="P:auxin-activated signaling pathway"/>
    <property type="evidence" value="ECO:0007669"/>
    <property type="project" value="TreeGrafter"/>
</dbReference>
<keyword evidence="3" id="KW-1185">Reference proteome</keyword>
<organism evidence="2 3">
    <name type="scientific">Ensete ventricosum</name>
    <name type="common">Abyssinian banana</name>
    <name type="synonym">Musa ensete</name>
    <dbReference type="NCBI Taxonomy" id="4639"/>
    <lineage>
        <taxon>Eukaryota</taxon>
        <taxon>Viridiplantae</taxon>
        <taxon>Streptophyta</taxon>
        <taxon>Embryophyta</taxon>
        <taxon>Tracheophyta</taxon>
        <taxon>Spermatophyta</taxon>
        <taxon>Magnoliopsida</taxon>
        <taxon>Liliopsida</taxon>
        <taxon>Zingiberales</taxon>
        <taxon>Musaceae</taxon>
        <taxon>Ensete</taxon>
    </lineage>
</organism>
<name>A0AAV8Q6G5_ENSVE</name>
<dbReference type="Proteomes" id="UP001222027">
    <property type="component" value="Unassembled WGS sequence"/>
</dbReference>
<dbReference type="PROSITE" id="PS50842">
    <property type="entry name" value="EXPANSIN_EG45"/>
    <property type="match status" value="1"/>
</dbReference>
<protein>
    <recommendedName>
        <fullName evidence="1">Expansin-like EG45 domain-containing protein</fullName>
    </recommendedName>
</protein>
<proteinExistence type="predicted"/>
<evidence type="ECO:0000259" key="1">
    <source>
        <dbReference type="PROSITE" id="PS50842"/>
    </source>
</evidence>
<dbReference type="EMBL" id="JAQQAF010000002">
    <property type="protein sequence ID" value="KAJ8506322.1"/>
    <property type="molecule type" value="Genomic_DNA"/>
</dbReference>